<evidence type="ECO:0000313" key="2">
    <source>
        <dbReference type="Proteomes" id="UP000032141"/>
    </source>
</evidence>
<dbReference type="Proteomes" id="UP000032141">
    <property type="component" value="Chromosome C1"/>
</dbReference>
<organism evidence="1 2">
    <name type="scientific">Brassica oleracea var. oleracea</name>
    <dbReference type="NCBI Taxonomy" id="109376"/>
    <lineage>
        <taxon>Eukaryota</taxon>
        <taxon>Viridiplantae</taxon>
        <taxon>Streptophyta</taxon>
        <taxon>Embryophyta</taxon>
        <taxon>Tracheophyta</taxon>
        <taxon>Spermatophyta</taxon>
        <taxon>Magnoliopsida</taxon>
        <taxon>eudicotyledons</taxon>
        <taxon>Gunneridae</taxon>
        <taxon>Pentapetalae</taxon>
        <taxon>rosids</taxon>
        <taxon>malvids</taxon>
        <taxon>Brassicales</taxon>
        <taxon>Brassicaceae</taxon>
        <taxon>Brassiceae</taxon>
        <taxon>Brassica</taxon>
    </lineage>
</organism>
<dbReference type="HOGENOM" id="CLU_1932916_0_0_1"/>
<dbReference type="EnsemblPlants" id="Bo1g070740.1">
    <property type="protein sequence ID" value="Bo1g070740.1"/>
    <property type="gene ID" value="Bo1g070740"/>
</dbReference>
<dbReference type="AlphaFoldDB" id="A0A0D3A8T8"/>
<dbReference type="PROSITE" id="PS51257">
    <property type="entry name" value="PROKAR_LIPOPROTEIN"/>
    <property type="match status" value="1"/>
</dbReference>
<reference evidence="1" key="2">
    <citation type="submission" date="2015-03" db="UniProtKB">
        <authorList>
            <consortium name="EnsemblPlants"/>
        </authorList>
    </citation>
    <scope>IDENTIFICATION</scope>
</reference>
<name>A0A0D3A8T8_BRAOL</name>
<evidence type="ECO:0000313" key="1">
    <source>
        <dbReference type="EnsemblPlants" id="Bo1g070740.1"/>
    </source>
</evidence>
<accession>A0A0D3A8T8</accession>
<keyword evidence="2" id="KW-1185">Reference proteome</keyword>
<sequence length="153" mass="16954">MATEKRVSLILGTPFLTTVGACIDFANKKVTLLNVNKAVSYPIKSPMMNVEYCGTITYGEPSIEKLKDEVIVSEKKGFNGESSKEMCDEHLESATKEGVSRAIEATHDKKKMMKEPHPTSVEKSSHILTLHPIKFKDGDNELAFGDGEWVCVF</sequence>
<reference evidence="1 2" key="1">
    <citation type="journal article" date="2014" name="Genome Biol.">
        <title>Transcriptome and methylome profiling reveals relics of genome dominance in the mesopolyploid Brassica oleracea.</title>
        <authorList>
            <person name="Parkin I.A."/>
            <person name="Koh C."/>
            <person name="Tang H."/>
            <person name="Robinson S.J."/>
            <person name="Kagale S."/>
            <person name="Clarke W.E."/>
            <person name="Town C.D."/>
            <person name="Nixon J."/>
            <person name="Krishnakumar V."/>
            <person name="Bidwell S.L."/>
            <person name="Denoeud F."/>
            <person name="Belcram H."/>
            <person name="Links M.G."/>
            <person name="Just J."/>
            <person name="Clarke C."/>
            <person name="Bender T."/>
            <person name="Huebert T."/>
            <person name="Mason A.S."/>
            <person name="Pires J.C."/>
            <person name="Barker G."/>
            <person name="Moore J."/>
            <person name="Walley P.G."/>
            <person name="Manoli S."/>
            <person name="Batley J."/>
            <person name="Edwards D."/>
            <person name="Nelson M.N."/>
            <person name="Wang X."/>
            <person name="Paterson A.H."/>
            <person name="King G."/>
            <person name="Bancroft I."/>
            <person name="Chalhoub B."/>
            <person name="Sharpe A.G."/>
        </authorList>
    </citation>
    <scope>NUCLEOTIDE SEQUENCE</scope>
    <source>
        <strain evidence="1 2">cv. TO1000</strain>
    </source>
</reference>
<proteinExistence type="predicted"/>
<dbReference type="Gramene" id="Bo1g070740.1">
    <property type="protein sequence ID" value="Bo1g070740.1"/>
    <property type="gene ID" value="Bo1g070740"/>
</dbReference>
<protein>
    <submittedName>
        <fullName evidence="1">Uncharacterized protein</fullName>
    </submittedName>
</protein>